<reference evidence="1" key="1">
    <citation type="submission" date="2021-06" db="EMBL/GenBank/DDBJ databases">
        <authorList>
            <person name="Kallberg Y."/>
            <person name="Tangrot J."/>
            <person name="Rosling A."/>
        </authorList>
    </citation>
    <scope>NUCLEOTIDE SEQUENCE</scope>
    <source>
        <strain evidence="1">MA461A</strain>
    </source>
</reference>
<evidence type="ECO:0000313" key="2">
    <source>
        <dbReference type="Proteomes" id="UP000789920"/>
    </source>
</evidence>
<sequence length="60" mass="6851">LEVRQESSNIAKLETSNKNEERIAIDDSESKESIKEESAKKAEKLFLEIEEIEVSSNKLL</sequence>
<organism evidence="1 2">
    <name type="scientific">Racocetra persica</name>
    <dbReference type="NCBI Taxonomy" id="160502"/>
    <lineage>
        <taxon>Eukaryota</taxon>
        <taxon>Fungi</taxon>
        <taxon>Fungi incertae sedis</taxon>
        <taxon>Mucoromycota</taxon>
        <taxon>Glomeromycotina</taxon>
        <taxon>Glomeromycetes</taxon>
        <taxon>Diversisporales</taxon>
        <taxon>Gigasporaceae</taxon>
        <taxon>Racocetra</taxon>
    </lineage>
</organism>
<evidence type="ECO:0000313" key="1">
    <source>
        <dbReference type="EMBL" id="CAG8801276.1"/>
    </source>
</evidence>
<feature type="non-terminal residue" evidence="1">
    <location>
        <position position="60"/>
    </location>
</feature>
<comment type="caution">
    <text evidence="1">The sequence shown here is derived from an EMBL/GenBank/DDBJ whole genome shotgun (WGS) entry which is preliminary data.</text>
</comment>
<protein>
    <submittedName>
        <fullName evidence="1">419_t:CDS:1</fullName>
    </submittedName>
</protein>
<name>A0ACA9RP19_9GLOM</name>
<dbReference type="Proteomes" id="UP000789920">
    <property type="component" value="Unassembled WGS sequence"/>
</dbReference>
<feature type="non-terminal residue" evidence="1">
    <location>
        <position position="1"/>
    </location>
</feature>
<dbReference type="EMBL" id="CAJVQC010060912">
    <property type="protein sequence ID" value="CAG8801276.1"/>
    <property type="molecule type" value="Genomic_DNA"/>
</dbReference>
<keyword evidence="2" id="KW-1185">Reference proteome</keyword>
<accession>A0ACA9RP19</accession>
<gene>
    <name evidence="1" type="ORF">RPERSI_LOCUS21079</name>
</gene>
<proteinExistence type="predicted"/>